<dbReference type="AlphaFoldDB" id="A0A5C0UIU2"/>
<feature type="binding site" evidence="12">
    <location>
        <position position="401"/>
    </location>
    <ligand>
        <name>Zn(2+)</name>
        <dbReference type="ChEBI" id="CHEBI:29105"/>
        <label>2</label>
    </ligand>
</feature>
<feature type="binding site" evidence="12">
    <location>
        <position position="389"/>
    </location>
    <ligand>
        <name>Zn(2+)</name>
        <dbReference type="ChEBI" id="CHEBI:29105"/>
        <label>1</label>
    </ligand>
</feature>
<dbReference type="InterPro" id="IPR014001">
    <property type="entry name" value="Helicase_ATP-bd"/>
</dbReference>
<feature type="binding site" evidence="12">
    <location>
        <position position="392"/>
    </location>
    <ligand>
        <name>Zn(2+)</name>
        <dbReference type="ChEBI" id="CHEBI:29105"/>
        <label>1</label>
    </ligand>
</feature>
<gene>
    <name evidence="12 15" type="primary">priA</name>
    <name evidence="15" type="ORF">FZC34_02680</name>
</gene>
<reference evidence="15 16" key="1">
    <citation type="submission" date="2019-08" db="EMBL/GenBank/DDBJ databases">
        <title>Highly reduced genomes of protist endosymbionts show evolutionary convergence.</title>
        <authorList>
            <person name="George E."/>
            <person name="Husnik F."/>
            <person name="Tashyreva D."/>
            <person name="Prokopchuk G."/>
            <person name="Horak A."/>
            <person name="Kwong W.K."/>
            <person name="Lukes J."/>
            <person name="Keeling P.J."/>
        </authorList>
    </citation>
    <scope>NUCLEOTIDE SEQUENCE [LARGE SCALE GENOMIC DNA]</scope>
    <source>
        <strain evidence="15">1604LC</strain>
    </source>
</reference>
<dbReference type="SMART" id="SM00487">
    <property type="entry name" value="DEXDc"/>
    <property type="match status" value="1"/>
</dbReference>
<organism evidence="15 16">
    <name type="scientific">Candidatus Cytomitobacter primus</name>
    <dbReference type="NCBI Taxonomy" id="2066024"/>
    <lineage>
        <taxon>Bacteria</taxon>
        <taxon>Pseudomonadati</taxon>
        <taxon>Pseudomonadota</taxon>
        <taxon>Alphaproteobacteria</taxon>
        <taxon>Holosporales</taxon>
        <taxon>Holosporaceae</taxon>
        <taxon>Candidatus Cytomitobacter</taxon>
    </lineage>
</organism>
<dbReference type="HAMAP" id="MF_00983">
    <property type="entry name" value="PriA"/>
    <property type="match status" value="1"/>
</dbReference>
<dbReference type="GO" id="GO:0008270">
    <property type="term" value="F:zinc ion binding"/>
    <property type="evidence" value="ECO:0007669"/>
    <property type="project" value="UniProtKB-UniRule"/>
</dbReference>
<dbReference type="GO" id="GO:0006302">
    <property type="term" value="P:double-strand break repair"/>
    <property type="evidence" value="ECO:0007669"/>
    <property type="project" value="InterPro"/>
</dbReference>
<dbReference type="InterPro" id="IPR027417">
    <property type="entry name" value="P-loop_NTPase"/>
</dbReference>
<protein>
    <recommendedName>
        <fullName evidence="12">Replication restart protein PriA</fullName>
    </recommendedName>
    <alternativeName>
        <fullName evidence="12">ATP-dependent DNA helicase PriA</fullName>
        <ecNumber evidence="12">5.6.2.4</ecNumber>
    </alternativeName>
    <alternativeName>
        <fullName evidence="12">DNA 3'-5' helicase PriA</fullName>
    </alternativeName>
</protein>
<sequence>MPNVSLKFDVLLPYSWTNDELYTYKSNKQIEPGTLVSIPIQNREIIGLVIRRSSDNNCVKNLKEVKEVLNYHLNAKTIKWMNIASKYTLIPMHQILKMILVSYKNNKPGYFETNIIINNLEPGKYPLEMLKTNWIKLKKMIKEGEISETKFPTSSIPIDADFFSDDQIYAINQINHMANQHHIITLQGSTGSGKTNVYFEAIAKALEQKKQVLVLVPEISLTSQLIERFHDRFKVYPYRWYNSCKQPIWDWASKEESGVLIGVRSALWAPFNNLGLIIVDEEHSTTYKQENGPRYNAKDIAILKAKSENIPIILVSATPSLETLHNIQTSNYKHIQLTRTIPHKLNIQLVKTKTWMSTELQKHIQITLNKKEQVMLFLNRKGFSTHIYCSTCSNRLLCKACTAGLIFHKSNHTHCSYCAQKSDLPSACPECKAEDSWKFYGLGIEKIHENIQKLFPNNIVSILSSDTTEVIDETMHKMENSEIDILIGTQILAQGCHFPNLTLVGIVQGDIGIHSGDIRNTERMYQLISQVKGRCGRADKPGTVIIQTSDDSHPLLHAIAHENVDHWLEQELQIRKQHNLPPFSRIIRIIISSKSAALTEKIALSIHKPKIPGIEIMGPAPAQLYKYNNDYRWSFLIQYNKKSFPQLQISKWIQSMKLPKNIKLTIDVDPQSFF</sequence>
<dbReference type="GO" id="GO:0016887">
    <property type="term" value="F:ATP hydrolysis activity"/>
    <property type="evidence" value="ECO:0007669"/>
    <property type="project" value="RHEA"/>
</dbReference>
<feature type="domain" description="Helicase C-terminal" evidence="14">
    <location>
        <begin position="370"/>
        <end position="580"/>
    </location>
</feature>
<dbReference type="InterPro" id="IPR041236">
    <property type="entry name" value="PriA_C"/>
</dbReference>
<feature type="binding site" evidence="12">
    <location>
        <position position="398"/>
    </location>
    <ligand>
        <name>Zn(2+)</name>
        <dbReference type="ChEBI" id="CHEBI:29105"/>
        <label>2</label>
    </ligand>
</feature>
<keyword evidence="9 12" id="KW-0238">DNA-binding</keyword>
<evidence type="ECO:0000256" key="9">
    <source>
        <dbReference type="ARBA" id="ARBA00023125"/>
    </source>
</evidence>
<dbReference type="InterPro" id="IPR042115">
    <property type="entry name" value="PriA_3primeBD_sf"/>
</dbReference>
<dbReference type="KEGG" id="cpri:FZC34_02680"/>
<evidence type="ECO:0000256" key="6">
    <source>
        <dbReference type="ARBA" id="ARBA00022806"/>
    </source>
</evidence>
<keyword evidence="8 12" id="KW-0067">ATP-binding</keyword>
<comment type="function">
    <text evidence="12">Initiates the restart of stalled replication forks, which reloads the replicative helicase on sites other than the origin of replication. Recognizes and binds to abandoned replication forks and remodels them to uncover a helicase loading site. Promotes assembly of the primosome at these replication forks.</text>
</comment>
<dbReference type="InterPro" id="IPR041222">
    <property type="entry name" value="PriA_3primeBD"/>
</dbReference>
<dbReference type="Gene3D" id="3.40.50.300">
    <property type="entry name" value="P-loop containing nucleotide triphosphate hydrolases"/>
    <property type="match status" value="2"/>
</dbReference>
<keyword evidence="6 12" id="KW-0347">Helicase</keyword>
<keyword evidence="1 12" id="KW-0639">Primosome</keyword>
<dbReference type="PANTHER" id="PTHR30580:SF0">
    <property type="entry name" value="PRIMOSOMAL PROTEIN N"/>
    <property type="match status" value="1"/>
</dbReference>
<dbReference type="NCBIfam" id="TIGR00595">
    <property type="entry name" value="priA"/>
    <property type="match status" value="1"/>
</dbReference>
<evidence type="ECO:0000256" key="1">
    <source>
        <dbReference type="ARBA" id="ARBA00022515"/>
    </source>
</evidence>
<dbReference type="SUPFAM" id="SSF52540">
    <property type="entry name" value="P-loop containing nucleoside triphosphate hydrolases"/>
    <property type="match status" value="1"/>
</dbReference>
<dbReference type="PROSITE" id="PS51192">
    <property type="entry name" value="HELICASE_ATP_BIND_1"/>
    <property type="match status" value="1"/>
</dbReference>
<dbReference type="GO" id="GO:0003677">
    <property type="term" value="F:DNA binding"/>
    <property type="evidence" value="ECO:0007669"/>
    <property type="project" value="UniProtKB-UniRule"/>
</dbReference>
<keyword evidence="2 12" id="KW-0235">DNA replication</keyword>
<dbReference type="Gene3D" id="3.40.1440.60">
    <property type="entry name" value="PriA, 3(prime) DNA-binding domain"/>
    <property type="match status" value="1"/>
</dbReference>
<comment type="catalytic activity">
    <reaction evidence="12">
        <text>Couples ATP hydrolysis with the unwinding of duplex DNA by translocating in the 3'-5' direction.</text>
        <dbReference type="EC" id="5.6.2.4"/>
    </reaction>
</comment>
<comment type="similarity">
    <text evidence="12">Belongs to the helicase family. PriA subfamily.</text>
</comment>
<feature type="binding site" evidence="12">
    <location>
        <position position="428"/>
    </location>
    <ligand>
        <name>Zn(2+)</name>
        <dbReference type="ChEBI" id="CHEBI:29105"/>
        <label>1</label>
    </ligand>
</feature>
<dbReference type="OrthoDB" id="9759544at2"/>
<proteinExistence type="inferred from homology"/>
<keyword evidence="5 12" id="KW-0378">Hydrolase</keyword>
<evidence type="ECO:0000259" key="13">
    <source>
        <dbReference type="PROSITE" id="PS51192"/>
    </source>
</evidence>
<evidence type="ECO:0000256" key="10">
    <source>
        <dbReference type="ARBA" id="ARBA00023235"/>
    </source>
</evidence>
<evidence type="ECO:0000256" key="4">
    <source>
        <dbReference type="ARBA" id="ARBA00022741"/>
    </source>
</evidence>
<dbReference type="InterPro" id="IPR001650">
    <property type="entry name" value="Helicase_C-like"/>
</dbReference>
<evidence type="ECO:0000256" key="3">
    <source>
        <dbReference type="ARBA" id="ARBA00022723"/>
    </source>
</evidence>
<evidence type="ECO:0000256" key="8">
    <source>
        <dbReference type="ARBA" id="ARBA00022840"/>
    </source>
</evidence>
<accession>A0A5C0UIU2</accession>
<dbReference type="Pfam" id="PF00271">
    <property type="entry name" value="Helicase_C"/>
    <property type="match status" value="1"/>
</dbReference>
<dbReference type="GO" id="GO:0006270">
    <property type="term" value="P:DNA replication initiation"/>
    <property type="evidence" value="ECO:0007669"/>
    <property type="project" value="TreeGrafter"/>
</dbReference>
<dbReference type="FunFam" id="3.40.50.300:FF:000489">
    <property type="entry name" value="Primosome assembly protein PriA"/>
    <property type="match status" value="1"/>
</dbReference>
<keyword evidence="3 12" id="KW-0479">Metal-binding</keyword>
<dbReference type="GO" id="GO:1990077">
    <property type="term" value="C:primosome complex"/>
    <property type="evidence" value="ECO:0007669"/>
    <property type="project" value="UniProtKB-UniRule"/>
</dbReference>
<comment type="subunit">
    <text evidence="12">Component of the replication restart primosome.</text>
</comment>
<feature type="binding site" evidence="12">
    <location>
        <position position="431"/>
    </location>
    <ligand>
        <name>Zn(2+)</name>
        <dbReference type="ChEBI" id="CHEBI:29105"/>
        <label>1</label>
    </ligand>
</feature>
<keyword evidence="4 12" id="KW-0547">Nucleotide-binding</keyword>
<name>A0A5C0UIU2_9PROT</name>
<dbReference type="GO" id="GO:0043138">
    <property type="term" value="F:3'-5' DNA helicase activity"/>
    <property type="evidence" value="ECO:0007669"/>
    <property type="project" value="UniProtKB-EC"/>
</dbReference>
<dbReference type="PANTHER" id="PTHR30580">
    <property type="entry name" value="PRIMOSOMAL PROTEIN N"/>
    <property type="match status" value="1"/>
</dbReference>
<dbReference type="GO" id="GO:0005524">
    <property type="term" value="F:ATP binding"/>
    <property type="evidence" value="ECO:0007669"/>
    <property type="project" value="UniProtKB-UniRule"/>
</dbReference>
<feature type="domain" description="Helicase ATP-binding" evidence="13">
    <location>
        <begin position="175"/>
        <end position="337"/>
    </location>
</feature>
<evidence type="ECO:0000259" key="14">
    <source>
        <dbReference type="PROSITE" id="PS51194"/>
    </source>
</evidence>
<evidence type="ECO:0000256" key="7">
    <source>
        <dbReference type="ARBA" id="ARBA00022833"/>
    </source>
</evidence>
<dbReference type="Pfam" id="PF17764">
    <property type="entry name" value="PriA_3primeBD"/>
    <property type="match status" value="1"/>
</dbReference>
<dbReference type="Pfam" id="PF00270">
    <property type="entry name" value="DEAD"/>
    <property type="match status" value="1"/>
</dbReference>
<dbReference type="SMART" id="SM00490">
    <property type="entry name" value="HELICc"/>
    <property type="match status" value="1"/>
</dbReference>
<dbReference type="InterPro" id="IPR011545">
    <property type="entry name" value="DEAD/DEAH_box_helicase_dom"/>
</dbReference>
<keyword evidence="10 12" id="KW-0413">Isomerase</keyword>
<evidence type="ECO:0000313" key="16">
    <source>
        <dbReference type="Proteomes" id="UP000325004"/>
    </source>
</evidence>
<dbReference type="Pfam" id="PF18074">
    <property type="entry name" value="PriA_C"/>
    <property type="match status" value="1"/>
</dbReference>
<dbReference type="EC" id="5.6.2.4" evidence="12"/>
<comment type="cofactor">
    <cofactor evidence="12">
        <name>Zn(2+)</name>
        <dbReference type="ChEBI" id="CHEBI:29105"/>
    </cofactor>
    <text evidence="12">Binds 2 zinc ions per subunit.</text>
</comment>
<feature type="binding site" evidence="12">
    <location>
        <position position="418"/>
    </location>
    <ligand>
        <name>Zn(2+)</name>
        <dbReference type="ChEBI" id="CHEBI:29105"/>
        <label>2</label>
    </ligand>
</feature>
<dbReference type="Proteomes" id="UP000325004">
    <property type="component" value="Chromosome"/>
</dbReference>
<evidence type="ECO:0000256" key="5">
    <source>
        <dbReference type="ARBA" id="ARBA00022801"/>
    </source>
</evidence>
<evidence type="ECO:0000313" key="15">
    <source>
        <dbReference type="EMBL" id="QEK38794.1"/>
    </source>
</evidence>
<dbReference type="PROSITE" id="PS51194">
    <property type="entry name" value="HELICASE_CTER"/>
    <property type="match status" value="1"/>
</dbReference>
<keyword evidence="7 12" id="KW-0862">Zinc</keyword>
<evidence type="ECO:0000256" key="11">
    <source>
        <dbReference type="ARBA" id="ARBA00048988"/>
    </source>
</evidence>
<feature type="binding site" evidence="12">
    <location>
        <position position="415"/>
    </location>
    <ligand>
        <name>Zn(2+)</name>
        <dbReference type="ChEBI" id="CHEBI:29105"/>
        <label>2</label>
    </ligand>
</feature>
<dbReference type="GO" id="GO:0006310">
    <property type="term" value="P:DNA recombination"/>
    <property type="evidence" value="ECO:0007669"/>
    <property type="project" value="InterPro"/>
</dbReference>
<comment type="catalytic activity">
    <reaction evidence="11 12">
        <text>ATP + H2O = ADP + phosphate + H(+)</text>
        <dbReference type="Rhea" id="RHEA:13065"/>
        <dbReference type="ChEBI" id="CHEBI:15377"/>
        <dbReference type="ChEBI" id="CHEBI:15378"/>
        <dbReference type="ChEBI" id="CHEBI:30616"/>
        <dbReference type="ChEBI" id="CHEBI:43474"/>
        <dbReference type="ChEBI" id="CHEBI:456216"/>
        <dbReference type="EC" id="5.6.2.4"/>
    </reaction>
</comment>
<evidence type="ECO:0000256" key="12">
    <source>
        <dbReference type="HAMAP-Rule" id="MF_00983"/>
    </source>
</evidence>
<dbReference type="GO" id="GO:0006269">
    <property type="term" value="P:DNA replication, synthesis of primer"/>
    <property type="evidence" value="ECO:0007669"/>
    <property type="project" value="UniProtKB-KW"/>
</dbReference>
<evidence type="ECO:0000256" key="2">
    <source>
        <dbReference type="ARBA" id="ARBA00022705"/>
    </source>
</evidence>
<dbReference type="EMBL" id="CP043316">
    <property type="protein sequence ID" value="QEK38794.1"/>
    <property type="molecule type" value="Genomic_DNA"/>
</dbReference>
<keyword evidence="16" id="KW-1185">Reference proteome</keyword>
<dbReference type="InterPro" id="IPR005259">
    <property type="entry name" value="PriA"/>
</dbReference>